<evidence type="ECO:0000313" key="12">
    <source>
        <dbReference type="EMBL" id="CAG8538807.1"/>
    </source>
</evidence>
<dbReference type="InterPro" id="IPR011547">
    <property type="entry name" value="SLC26A/SulP_dom"/>
</dbReference>
<evidence type="ECO:0000256" key="4">
    <source>
        <dbReference type="ARBA" id="ARBA00022692"/>
    </source>
</evidence>
<dbReference type="FunFam" id="3.30.750.24:FF:000012">
    <property type="entry name" value="Sulfate transporter family protein"/>
    <property type="match status" value="1"/>
</dbReference>
<comment type="subcellular location">
    <subcellularLocation>
        <location evidence="1">Vacuole membrane</location>
        <topology evidence="1">Multi-pass membrane protein</topology>
    </subcellularLocation>
</comment>
<evidence type="ECO:0000256" key="5">
    <source>
        <dbReference type="ARBA" id="ARBA00022970"/>
    </source>
</evidence>
<keyword evidence="3" id="KW-0926">Vacuole</keyword>
<keyword evidence="2" id="KW-0813">Transport</keyword>
<comment type="caution">
    <text evidence="12">The sequence shown here is derived from an EMBL/GenBank/DDBJ whole genome shotgun (WGS) entry which is preliminary data.</text>
</comment>
<dbReference type="PROSITE" id="PS50801">
    <property type="entry name" value="STAS"/>
    <property type="match status" value="1"/>
</dbReference>
<dbReference type="Gene3D" id="3.30.750.24">
    <property type="entry name" value="STAS domain"/>
    <property type="match status" value="1"/>
</dbReference>
<dbReference type="Pfam" id="PF00916">
    <property type="entry name" value="Sulfate_transp"/>
    <property type="match status" value="1"/>
</dbReference>
<feature type="compositionally biased region" description="Polar residues" evidence="8">
    <location>
        <begin position="52"/>
        <end position="70"/>
    </location>
</feature>
<evidence type="ECO:0000256" key="8">
    <source>
        <dbReference type="SAM" id="MobiDB-lite"/>
    </source>
</evidence>
<evidence type="ECO:0000313" key="13">
    <source>
        <dbReference type="Proteomes" id="UP000789572"/>
    </source>
</evidence>
<dbReference type="InterPro" id="IPR014710">
    <property type="entry name" value="RmlC-like_jellyroll"/>
</dbReference>
<dbReference type="CDD" id="cd07042">
    <property type="entry name" value="STAS_SulP_like_sulfate_transporter"/>
    <property type="match status" value="1"/>
</dbReference>
<feature type="domain" description="Cyclic nucleotide-binding" evidence="10">
    <location>
        <begin position="924"/>
        <end position="1028"/>
    </location>
</feature>
<dbReference type="SUPFAM" id="SSF52091">
    <property type="entry name" value="SpoIIaa-like"/>
    <property type="match status" value="1"/>
</dbReference>
<dbReference type="Pfam" id="PF01740">
    <property type="entry name" value="STAS"/>
    <property type="match status" value="1"/>
</dbReference>
<dbReference type="Pfam" id="PF00027">
    <property type="entry name" value="cNMP_binding"/>
    <property type="match status" value="1"/>
</dbReference>
<dbReference type="GO" id="GO:0000329">
    <property type="term" value="C:fungal-type vacuole membrane"/>
    <property type="evidence" value="ECO:0007669"/>
    <property type="project" value="UniProtKB-ARBA"/>
</dbReference>
<feature type="compositionally biased region" description="Low complexity" evidence="8">
    <location>
        <begin position="17"/>
        <end position="30"/>
    </location>
</feature>
<sequence>MDGRQRDEETAPPHTVSSPSSSRGKSPGRSMYHALQLTSITSPNLGFGPRSYFSSQSLLDNGQPSYSASPLKIRSQTVALGSLDIVEENQNEDEAPRTQTDSNAPRESGLSLLLKANTPPEADSKSNVPAEEDNAKDNSGKDNNIIVLDENGNKVEELQGSQQPSSDQPVPSSHPPPSTTSPDHPSYYTLQKTDETVPLLAQPFPTYANNHLDDDDSVIDDYYEQSWITRWFCGWSHDGYLPHYDDDETEHRREITPEVIFREAVIKPLGYIPAVILGLLLNLLDAISYGMITFPIANPIFSSFGPDGISMFFVSCIVSQLVFSLGGSIFGGGNGSMMIEVVPFLHIMAEIIQEEVGVDNPKSIIATTILSYALSSVLTGIVFLLMGVFKLGSLIEFFPRHILVGCIGGVGWFLVQTAIEVSARLEGNLEYNLGSILALFVNGHTFILWFSALFLALLLRVIYARCQHPLVVPFYFMIVPLVFYAFVYLFHLSWDSLREGGWVFPLPAEKAPWYRFYQYYDLKATNWRALMKTIPAMFALTFFGILHVPINVPALGVSINEDNVNTNRELVAHGLSNMFSGFAGSVQNYLVYTNSVLFIKSGGNSRVAGVMLAIATAIILVIGPWIVGYIPVMVVGALIFHLGLDLMKEALIDTWGIVDRLEYVTIAAIVIAMAALGFVEGIFLGIIMACVFFVLTNSRKSAIRATYSGSSVKSTVRRHYRQQKYLQRVGNQIYAIKLQGYLFFGTINGVEDAIRSVLAYRKWRRNPIRYLIVDFQLVSGLDFSSAEAFIRIQRLLQAKHVYLVLCGAAYMSDVGKALRAVGMWDDGNREFLHTFETFYEALEWCENELLRAYYVKPATHVAKPNEHEVGLTLPPHTQPKAISEFHSPRQKLVEAAGQITLQDDNLNQQRSTQPVDLLRNAFQELTNVGDDFYTRLAKYFHRVNVPAGAILWRQGDAPDCMYLVERGSLRATFRVEEGNPARQVESILAGTMAGELGFFANRPRDATLVAEMDCVLWRMADTDYDALITKDPKVANLFIRVSLNFSAERLATMLQYAFHLA</sequence>
<evidence type="ECO:0000256" key="2">
    <source>
        <dbReference type="ARBA" id="ARBA00022448"/>
    </source>
</evidence>
<feature type="transmembrane region" description="Helical" evidence="9">
    <location>
        <begin position="369"/>
        <end position="389"/>
    </location>
</feature>
<dbReference type="EMBL" id="CAJVPJ010000573">
    <property type="protein sequence ID" value="CAG8538807.1"/>
    <property type="molecule type" value="Genomic_DNA"/>
</dbReference>
<dbReference type="InterPro" id="IPR018490">
    <property type="entry name" value="cNMP-bd_dom_sf"/>
</dbReference>
<keyword evidence="13" id="KW-1185">Reference proteome</keyword>
<organism evidence="12 13">
    <name type="scientific">Paraglomus occultum</name>
    <dbReference type="NCBI Taxonomy" id="144539"/>
    <lineage>
        <taxon>Eukaryota</taxon>
        <taxon>Fungi</taxon>
        <taxon>Fungi incertae sedis</taxon>
        <taxon>Mucoromycota</taxon>
        <taxon>Glomeromycotina</taxon>
        <taxon>Glomeromycetes</taxon>
        <taxon>Paraglomerales</taxon>
        <taxon>Paraglomeraceae</taxon>
        <taxon>Paraglomus</taxon>
    </lineage>
</organism>
<dbReference type="InterPro" id="IPR002645">
    <property type="entry name" value="STAS_dom"/>
</dbReference>
<gene>
    <name evidence="12" type="ORF">POCULU_LOCUS4430</name>
</gene>
<protein>
    <submittedName>
        <fullName evidence="12">5984_t:CDS:1</fullName>
    </submittedName>
</protein>
<dbReference type="CDD" id="cd00038">
    <property type="entry name" value="CAP_ED"/>
    <property type="match status" value="1"/>
</dbReference>
<dbReference type="OrthoDB" id="409725at2759"/>
<keyword evidence="7 9" id="KW-0472">Membrane</keyword>
<dbReference type="PANTHER" id="PTHR43310:SF4">
    <property type="entry name" value="AFR304WP"/>
    <property type="match status" value="1"/>
</dbReference>
<feature type="transmembrane region" description="Helical" evidence="9">
    <location>
        <begin position="529"/>
        <end position="550"/>
    </location>
</feature>
<evidence type="ECO:0000259" key="11">
    <source>
        <dbReference type="PROSITE" id="PS50801"/>
    </source>
</evidence>
<keyword evidence="4 9" id="KW-0812">Transmembrane</keyword>
<keyword evidence="5" id="KW-0029">Amino-acid transport</keyword>
<feature type="region of interest" description="Disordered" evidence="8">
    <location>
        <begin position="83"/>
        <end position="189"/>
    </location>
</feature>
<dbReference type="SMART" id="SM00100">
    <property type="entry name" value="cNMP"/>
    <property type="match status" value="1"/>
</dbReference>
<feature type="transmembrane region" description="Helical" evidence="9">
    <location>
        <begin position="663"/>
        <end position="695"/>
    </location>
</feature>
<evidence type="ECO:0000256" key="6">
    <source>
        <dbReference type="ARBA" id="ARBA00022989"/>
    </source>
</evidence>
<dbReference type="Gene3D" id="2.60.120.10">
    <property type="entry name" value="Jelly Rolls"/>
    <property type="match status" value="1"/>
</dbReference>
<dbReference type="InterPro" id="IPR000595">
    <property type="entry name" value="cNMP-bd_dom"/>
</dbReference>
<dbReference type="PROSITE" id="PS50042">
    <property type="entry name" value="CNMP_BINDING_3"/>
    <property type="match status" value="1"/>
</dbReference>
<name>A0A9N9ARB5_9GLOM</name>
<dbReference type="PANTHER" id="PTHR43310">
    <property type="entry name" value="SULFATE TRANSPORTER YBAR-RELATED"/>
    <property type="match status" value="1"/>
</dbReference>
<dbReference type="AlphaFoldDB" id="A0A9N9ARB5"/>
<evidence type="ECO:0000256" key="9">
    <source>
        <dbReference type="SAM" id="Phobius"/>
    </source>
</evidence>
<dbReference type="GO" id="GO:0034490">
    <property type="term" value="P:basic amino acid transmembrane import into vacuole"/>
    <property type="evidence" value="ECO:0007669"/>
    <property type="project" value="UniProtKB-ARBA"/>
</dbReference>
<feature type="transmembrane region" description="Helical" evidence="9">
    <location>
        <begin position="309"/>
        <end position="330"/>
    </location>
</feature>
<feature type="compositionally biased region" description="Basic and acidic residues" evidence="8">
    <location>
        <begin position="1"/>
        <end position="11"/>
    </location>
</feature>
<feature type="region of interest" description="Disordered" evidence="8">
    <location>
        <begin position="1"/>
        <end position="70"/>
    </location>
</feature>
<evidence type="ECO:0000256" key="1">
    <source>
        <dbReference type="ARBA" id="ARBA00004128"/>
    </source>
</evidence>
<feature type="transmembrane region" description="Helical" evidence="9">
    <location>
        <begin position="470"/>
        <end position="490"/>
    </location>
</feature>
<accession>A0A9N9ARB5</accession>
<dbReference type="InterPro" id="IPR052706">
    <property type="entry name" value="Membrane-Transporter-like"/>
</dbReference>
<feature type="transmembrane region" description="Helical" evidence="9">
    <location>
        <begin position="271"/>
        <end position="297"/>
    </location>
</feature>
<reference evidence="12" key="1">
    <citation type="submission" date="2021-06" db="EMBL/GenBank/DDBJ databases">
        <authorList>
            <person name="Kallberg Y."/>
            <person name="Tangrot J."/>
            <person name="Rosling A."/>
        </authorList>
    </citation>
    <scope>NUCLEOTIDE SEQUENCE</scope>
    <source>
        <strain evidence="12">IA702</strain>
    </source>
</reference>
<dbReference type="Proteomes" id="UP000789572">
    <property type="component" value="Unassembled WGS sequence"/>
</dbReference>
<keyword evidence="6 9" id="KW-1133">Transmembrane helix</keyword>
<evidence type="ECO:0000256" key="3">
    <source>
        <dbReference type="ARBA" id="ARBA00022554"/>
    </source>
</evidence>
<feature type="transmembrane region" description="Helical" evidence="9">
    <location>
        <begin position="610"/>
        <end position="643"/>
    </location>
</feature>
<feature type="domain" description="STAS" evidence="11">
    <location>
        <begin position="733"/>
        <end position="845"/>
    </location>
</feature>
<evidence type="ECO:0000259" key="10">
    <source>
        <dbReference type="PROSITE" id="PS50042"/>
    </source>
</evidence>
<proteinExistence type="predicted"/>
<feature type="transmembrane region" description="Helical" evidence="9">
    <location>
        <begin position="401"/>
        <end position="419"/>
    </location>
</feature>
<feature type="transmembrane region" description="Helical" evidence="9">
    <location>
        <begin position="431"/>
        <end position="458"/>
    </location>
</feature>
<dbReference type="SUPFAM" id="SSF51206">
    <property type="entry name" value="cAMP-binding domain-like"/>
    <property type="match status" value="1"/>
</dbReference>
<evidence type="ECO:0000256" key="7">
    <source>
        <dbReference type="ARBA" id="ARBA00023136"/>
    </source>
</evidence>
<feature type="compositionally biased region" description="Low complexity" evidence="8">
    <location>
        <begin position="161"/>
        <end position="171"/>
    </location>
</feature>
<dbReference type="InterPro" id="IPR036513">
    <property type="entry name" value="STAS_dom_sf"/>
</dbReference>